<dbReference type="InterPro" id="IPR055438">
    <property type="entry name" value="AstE_AspA_cat"/>
</dbReference>
<evidence type="ECO:0000256" key="4">
    <source>
        <dbReference type="ARBA" id="ARBA00022833"/>
    </source>
</evidence>
<dbReference type="PANTHER" id="PTHR37326:SF2">
    <property type="entry name" value="SUCCINYLGLUTAMATE DESUCCINYLASE_ASPARTOACYLASE FAMILY PROTEIN"/>
    <property type="match status" value="1"/>
</dbReference>
<keyword evidence="2" id="KW-0479">Metal-binding</keyword>
<feature type="domain" description="Succinylglutamate desuccinylase/Aspartoacylase catalytic" evidence="5">
    <location>
        <begin position="46"/>
        <end position="115"/>
    </location>
</feature>
<protein>
    <submittedName>
        <fullName evidence="6">Putative deacylase</fullName>
    </submittedName>
</protein>
<reference evidence="6 7" key="1">
    <citation type="submission" date="2020-08" db="EMBL/GenBank/DDBJ databases">
        <title>Genomic Encyclopedia of Type Strains, Phase III (KMG-III): the genomes of soil and plant-associated and newly described type strains.</title>
        <authorList>
            <person name="Whitman W."/>
        </authorList>
    </citation>
    <scope>NUCLEOTIDE SEQUENCE [LARGE SCALE GENOMIC DNA]</scope>
    <source>
        <strain evidence="6 7">CECT 8799</strain>
    </source>
</reference>
<keyword evidence="3" id="KW-0378">Hydrolase</keyword>
<dbReference type="PANTHER" id="PTHR37326">
    <property type="entry name" value="BLL3975 PROTEIN"/>
    <property type="match status" value="1"/>
</dbReference>
<keyword evidence="7" id="KW-1185">Reference proteome</keyword>
<dbReference type="Gene3D" id="3.40.630.10">
    <property type="entry name" value="Zn peptidases"/>
    <property type="match status" value="1"/>
</dbReference>
<dbReference type="SUPFAM" id="SSF53187">
    <property type="entry name" value="Zn-dependent exopeptidases"/>
    <property type="match status" value="1"/>
</dbReference>
<evidence type="ECO:0000256" key="2">
    <source>
        <dbReference type="ARBA" id="ARBA00022723"/>
    </source>
</evidence>
<evidence type="ECO:0000313" key="6">
    <source>
        <dbReference type="EMBL" id="MBB3060138.1"/>
    </source>
</evidence>
<evidence type="ECO:0000313" key="7">
    <source>
        <dbReference type="Proteomes" id="UP000535937"/>
    </source>
</evidence>
<dbReference type="EMBL" id="JACHWZ010000003">
    <property type="protein sequence ID" value="MBB3060138.1"/>
    <property type="molecule type" value="Genomic_DNA"/>
</dbReference>
<organism evidence="6 7">
    <name type="scientific">Microbulbifer rhizosphaerae</name>
    <dbReference type="NCBI Taxonomy" id="1562603"/>
    <lineage>
        <taxon>Bacteria</taxon>
        <taxon>Pseudomonadati</taxon>
        <taxon>Pseudomonadota</taxon>
        <taxon>Gammaproteobacteria</taxon>
        <taxon>Cellvibrionales</taxon>
        <taxon>Microbulbiferaceae</taxon>
        <taxon>Microbulbifer</taxon>
    </lineage>
</organism>
<dbReference type="GO" id="GO:0046872">
    <property type="term" value="F:metal ion binding"/>
    <property type="evidence" value="ECO:0007669"/>
    <property type="project" value="UniProtKB-KW"/>
</dbReference>
<evidence type="ECO:0000256" key="1">
    <source>
        <dbReference type="ARBA" id="ARBA00001947"/>
    </source>
</evidence>
<keyword evidence="4" id="KW-0862">Zinc</keyword>
<dbReference type="Proteomes" id="UP000535937">
    <property type="component" value="Unassembled WGS sequence"/>
</dbReference>
<dbReference type="GO" id="GO:0016788">
    <property type="term" value="F:hydrolase activity, acting on ester bonds"/>
    <property type="evidence" value="ECO:0007669"/>
    <property type="project" value="InterPro"/>
</dbReference>
<evidence type="ECO:0000259" key="5">
    <source>
        <dbReference type="Pfam" id="PF24827"/>
    </source>
</evidence>
<name>A0A7W4W9G9_9GAMM</name>
<gene>
    <name evidence="6" type="ORF">FHS09_000951</name>
</gene>
<accession>A0A7W4W9G9</accession>
<dbReference type="InterPro" id="IPR053138">
    <property type="entry name" value="N-alpha-Ac-DABA_deacetylase"/>
</dbReference>
<comment type="cofactor">
    <cofactor evidence="1">
        <name>Zn(2+)</name>
        <dbReference type="ChEBI" id="CHEBI:29105"/>
    </cofactor>
</comment>
<comment type="caution">
    <text evidence="6">The sequence shown here is derived from an EMBL/GenBank/DDBJ whole genome shotgun (WGS) entry which is preliminary data.</text>
</comment>
<proteinExistence type="predicted"/>
<dbReference type="Pfam" id="PF24827">
    <property type="entry name" value="AstE_AspA_cat"/>
    <property type="match status" value="1"/>
</dbReference>
<dbReference type="RefSeq" id="WP_281383074.1">
    <property type="nucleotide sequence ID" value="NZ_JACHWZ010000003.1"/>
</dbReference>
<evidence type="ECO:0000256" key="3">
    <source>
        <dbReference type="ARBA" id="ARBA00022801"/>
    </source>
</evidence>
<sequence>MTDELKIGEVAVAPGETRRIDLPVVRLYTDTEMAIPVHVHRGRKSGPCMFVCAAIHGDELNGIEIINRLINSRALNSLRGTLIAVPVVNVYGLLDQSRYLPDRRDLNRSFPGSPEVPWHRVWHTYLSTKSFPSVTTASTCTPVPCTAVTCPRSAPT</sequence>
<dbReference type="AlphaFoldDB" id="A0A7W4W9G9"/>